<dbReference type="InterPro" id="IPR015421">
    <property type="entry name" value="PyrdxlP-dep_Trfase_major"/>
</dbReference>
<keyword evidence="2" id="KW-0663">Pyridoxal phosphate</keyword>
<keyword evidence="3" id="KW-0805">Transcription regulation</keyword>
<comment type="similarity">
    <text evidence="1">In the C-terminal section; belongs to the class-I pyridoxal-phosphate-dependent aminotransferase family.</text>
</comment>
<dbReference type="EMBL" id="JAEHOI010000002">
    <property type="protein sequence ID" value="MBK0420843.1"/>
    <property type="molecule type" value="Genomic_DNA"/>
</dbReference>
<dbReference type="Pfam" id="PF00155">
    <property type="entry name" value="Aminotran_1_2"/>
    <property type="match status" value="1"/>
</dbReference>
<evidence type="ECO:0000256" key="2">
    <source>
        <dbReference type="ARBA" id="ARBA00022898"/>
    </source>
</evidence>
<dbReference type="Pfam" id="PF00392">
    <property type="entry name" value="GntR"/>
    <property type="match status" value="1"/>
</dbReference>
<sequence length="482" mass="50739">MVASGVISQRLGARRLVELLGDWRDGGVGYEELSGSIALLVRDGAIQPGTVLPAERQLAEALGVSRTTVSAGYRRLREARVALSRQGSGTVVRARPAGPSGTEEPGAGGAIDLTVACPEPWGGLPELGALALAGHPEVFAQRGYDTIGRPDLRAEIAARYAARGLPTSPEQIMVTLGAQHAIFLIARTILGRGDRSLIEAPSYPHAREALAATGALIAEVPVGEGAAAARLDTVRRVSPRLAYLIPDHHNPTGESIPEADRAALIAAFAERGSLVIADETTAELTLGGARSVRPFAAAAEGTWHADAVVTVGSLGKTVWGGLRIGWIRASTALIERFEASRRTGDLGTGAWEQVLALRALERYDEILTERSTQLTARHRVLREQLAAHLPGWRSPDAEGGVSLWVDLGEPRSSALCRESARRGVRLAPGPRFGAPGVFERFVRLPFTAQEDELVAAIGTLAESWTSRSEAGSGGSLPGAGLV</sequence>
<dbReference type="Gene3D" id="1.10.10.10">
    <property type="entry name" value="Winged helix-like DNA-binding domain superfamily/Winged helix DNA-binding domain"/>
    <property type="match status" value="1"/>
</dbReference>
<gene>
    <name evidence="7" type="ORF">JD292_01945</name>
</gene>
<dbReference type="Proteomes" id="UP000618733">
    <property type="component" value="Unassembled WGS sequence"/>
</dbReference>
<evidence type="ECO:0000259" key="6">
    <source>
        <dbReference type="PROSITE" id="PS50949"/>
    </source>
</evidence>
<accession>A0A934UX16</accession>
<dbReference type="PANTHER" id="PTHR46577">
    <property type="entry name" value="HTH-TYPE TRANSCRIPTIONAL REGULATORY PROTEIN GABR"/>
    <property type="match status" value="1"/>
</dbReference>
<evidence type="ECO:0000256" key="4">
    <source>
        <dbReference type="ARBA" id="ARBA00023125"/>
    </source>
</evidence>
<keyword evidence="5" id="KW-0804">Transcription</keyword>
<dbReference type="CDD" id="cd00609">
    <property type="entry name" value="AAT_like"/>
    <property type="match status" value="1"/>
</dbReference>
<reference evidence="7" key="1">
    <citation type="submission" date="2020-12" db="EMBL/GenBank/DDBJ databases">
        <title>Leucobacter sp. CAS2, isolated from Chromium sludge.</title>
        <authorList>
            <person name="Xu Z."/>
        </authorList>
    </citation>
    <scope>NUCLEOTIDE SEQUENCE</scope>
    <source>
        <strain evidence="7">CSA2</strain>
    </source>
</reference>
<dbReference type="InterPro" id="IPR051446">
    <property type="entry name" value="HTH_trans_reg/aminotransferase"/>
</dbReference>
<evidence type="ECO:0000256" key="5">
    <source>
        <dbReference type="ARBA" id="ARBA00023163"/>
    </source>
</evidence>
<dbReference type="SUPFAM" id="SSF53383">
    <property type="entry name" value="PLP-dependent transferases"/>
    <property type="match status" value="1"/>
</dbReference>
<dbReference type="GO" id="GO:0003700">
    <property type="term" value="F:DNA-binding transcription factor activity"/>
    <property type="evidence" value="ECO:0007669"/>
    <property type="project" value="InterPro"/>
</dbReference>
<feature type="domain" description="HTH gntR-type" evidence="6">
    <location>
        <begin position="27"/>
        <end position="95"/>
    </location>
</feature>
<proteinExistence type="inferred from homology"/>
<dbReference type="InterPro" id="IPR000524">
    <property type="entry name" value="Tscrpt_reg_HTH_GntR"/>
</dbReference>
<evidence type="ECO:0000313" key="7">
    <source>
        <dbReference type="EMBL" id="MBK0420843.1"/>
    </source>
</evidence>
<dbReference type="PROSITE" id="PS50949">
    <property type="entry name" value="HTH_GNTR"/>
    <property type="match status" value="1"/>
</dbReference>
<comment type="caution">
    <text evidence="7">The sequence shown here is derived from an EMBL/GenBank/DDBJ whole genome shotgun (WGS) entry which is preliminary data.</text>
</comment>
<dbReference type="PANTHER" id="PTHR46577:SF1">
    <property type="entry name" value="HTH-TYPE TRANSCRIPTIONAL REGULATORY PROTEIN GABR"/>
    <property type="match status" value="1"/>
</dbReference>
<protein>
    <submittedName>
        <fullName evidence="7">PLP-dependent aminotransferase family protein</fullName>
    </submittedName>
</protein>
<dbReference type="GO" id="GO:0008483">
    <property type="term" value="F:transaminase activity"/>
    <property type="evidence" value="ECO:0007669"/>
    <property type="project" value="UniProtKB-KW"/>
</dbReference>
<keyword evidence="7" id="KW-0808">Transferase</keyword>
<evidence type="ECO:0000313" key="8">
    <source>
        <dbReference type="Proteomes" id="UP000618733"/>
    </source>
</evidence>
<keyword evidence="8" id="KW-1185">Reference proteome</keyword>
<name>A0A934UX16_9MICO</name>
<evidence type="ECO:0000256" key="3">
    <source>
        <dbReference type="ARBA" id="ARBA00023015"/>
    </source>
</evidence>
<dbReference type="SUPFAM" id="SSF46785">
    <property type="entry name" value="Winged helix' DNA-binding domain"/>
    <property type="match status" value="1"/>
</dbReference>
<keyword evidence="4" id="KW-0238">DNA-binding</keyword>
<dbReference type="InterPro" id="IPR036388">
    <property type="entry name" value="WH-like_DNA-bd_sf"/>
</dbReference>
<dbReference type="GO" id="GO:0003677">
    <property type="term" value="F:DNA binding"/>
    <property type="evidence" value="ECO:0007669"/>
    <property type="project" value="UniProtKB-KW"/>
</dbReference>
<dbReference type="InterPro" id="IPR036390">
    <property type="entry name" value="WH_DNA-bd_sf"/>
</dbReference>
<dbReference type="RefSeq" id="WP_200131058.1">
    <property type="nucleotide sequence ID" value="NZ_JAEHOI010000002.1"/>
</dbReference>
<organism evidence="7 8">
    <name type="scientific">Leucobacter edaphi</name>
    <dbReference type="NCBI Taxonomy" id="2796472"/>
    <lineage>
        <taxon>Bacteria</taxon>
        <taxon>Bacillati</taxon>
        <taxon>Actinomycetota</taxon>
        <taxon>Actinomycetes</taxon>
        <taxon>Micrococcales</taxon>
        <taxon>Microbacteriaceae</taxon>
        <taxon>Leucobacter</taxon>
    </lineage>
</organism>
<dbReference type="AlphaFoldDB" id="A0A934UX16"/>
<dbReference type="SMART" id="SM00345">
    <property type="entry name" value="HTH_GNTR"/>
    <property type="match status" value="1"/>
</dbReference>
<dbReference type="CDD" id="cd07377">
    <property type="entry name" value="WHTH_GntR"/>
    <property type="match status" value="1"/>
</dbReference>
<dbReference type="GO" id="GO:0030170">
    <property type="term" value="F:pyridoxal phosphate binding"/>
    <property type="evidence" value="ECO:0007669"/>
    <property type="project" value="InterPro"/>
</dbReference>
<evidence type="ECO:0000256" key="1">
    <source>
        <dbReference type="ARBA" id="ARBA00005384"/>
    </source>
</evidence>
<dbReference type="Gene3D" id="3.40.640.10">
    <property type="entry name" value="Type I PLP-dependent aspartate aminotransferase-like (Major domain)"/>
    <property type="match status" value="1"/>
</dbReference>
<dbReference type="InterPro" id="IPR015424">
    <property type="entry name" value="PyrdxlP-dep_Trfase"/>
</dbReference>
<dbReference type="InterPro" id="IPR004839">
    <property type="entry name" value="Aminotransferase_I/II_large"/>
</dbReference>
<keyword evidence="7" id="KW-0032">Aminotransferase</keyword>